<feature type="transmembrane region" description="Helical" evidence="1">
    <location>
        <begin position="52"/>
        <end position="77"/>
    </location>
</feature>
<evidence type="ECO:0000256" key="1">
    <source>
        <dbReference type="SAM" id="Phobius"/>
    </source>
</evidence>
<gene>
    <name evidence="3" type="ORF">NSPZN2_100241</name>
</gene>
<dbReference type="EMBL" id="CAJNBJ010000002">
    <property type="protein sequence ID" value="CAE6728656.1"/>
    <property type="molecule type" value="Genomic_DNA"/>
</dbReference>
<evidence type="ECO:0000313" key="3">
    <source>
        <dbReference type="EMBL" id="CAE6728656.1"/>
    </source>
</evidence>
<dbReference type="InterPro" id="IPR006976">
    <property type="entry name" value="VanZ-like"/>
</dbReference>
<dbReference type="Pfam" id="PF04892">
    <property type="entry name" value="VanZ"/>
    <property type="match status" value="1"/>
</dbReference>
<evidence type="ECO:0000313" key="4">
    <source>
        <dbReference type="Proteomes" id="UP000675880"/>
    </source>
</evidence>
<sequence>MSLISSRASVLWFAWSILILLVGILPLHNFVGHAHWQYIRWVPTPDQLASPAILLDLGVDAVANVILFVPFGLLYTLRGDADKPFSPGLLMLMAFTLSFGIEYYQVYCHNRSTSLLDLLNNVLGAYIGMKLGAYYLRRTAVAVEPAS</sequence>
<dbReference type="RefSeq" id="WP_213041602.1">
    <property type="nucleotide sequence ID" value="NZ_CAJNBJ010000002.1"/>
</dbReference>
<organism evidence="3 4">
    <name type="scientific">Nitrospira defluvii</name>
    <dbReference type="NCBI Taxonomy" id="330214"/>
    <lineage>
        <taxon>Bacteria</taxon>
        <taxon>Pseudomonadati</taxon>
        <taxon>Nitrospirota</taxon>
        <taxon>Nitrospiria</taxon>
        <taxon>Nitrospirales</taxon>
        <taxon>Nitrospiraceae</taxon>
        <taxon>Nitrospira</taxon>
    </lineage>
</organism>
<feature type="transmembrane region" description="Helical" evidence="1">
    <location>
        <begin position="12"/>
        <end position="32"/>
    </location>
</feature>
<keyword evidence="1" id="KW-0472">Membrane</keyword>
<keyword evidence="1" id="KW-1133">Transmembrane helix</keyword>
<comment type="caution">
    <text evidence="3">The sequence shown here is derived from an EMBL/GenBank/DDBJ whole genome shotgun (WGS) entry which is preliminary data.</text>
</comment>
<feature type="transmembrane region" description="Helical" evidence="1">
    <location>
        <begin position="89"/>
        <end position="106"/>
    </location>
</feature>
<proteinExistence type="predicted"/>
<keyword evidence="1" id="KW-0812">Transmembrane</keyword>
<accession>A0ABM8R226</accession>
<feature type="domain" description="VanZ-like" evidence="2">
    <location>
        <begin position="46"/>
        <end position="130"/>
    </location>
</feature>
<dbReference type="Proteomes" id="UP000675880">
    <property type="component" value="Unassembled WGS sequence"/>
</dbReference>
<keyword evidence="4" id="KW-1185">Reference proteome</keyword>
<evidence type="ECO:0000259" key="2">
    <source>
        <dbReference type="Pfam" id="PF04892"/>
    </source>
</evidence>
<reference evidence="3 4" key="1">
    <citation type="submission" date="2021-02" db="EMBL/GenBank/DDBJ databases">
        <authorList>
            <person name="Han P."/>
        </authorList>
    </citation>
    <scope>NUCLEOTIDE SEQUENCE [LARGE SCALE GENOMIC DNA]</scope>
    <source>
        <strain evidence="3">Candidatus Nitrospira sp. ZN2</strain>
    </source>
</reference>
<name>A0ABM8R226_9BACT</name>
<protein>
    <submittedName>
        <fullName evidence="3">VanZ domain-containing protein</fullName>
    </submittedName>
</protein>